<evidence type="ECO:0000313" key="1">
    <source>
        <dbReference type="EMBL" id="KAG2255174.1"/>
    </source>
</evidence>
<keyword evidence="2" id="KW-1185">Reference proteome</keyword>
<dbReference type="OrthoDB" id="1109693at2759"/>
<comment type="caution">
    <text evidence="1">The sequence shown here is derived from an EMBL/GenBank/DDBJ whole genome shotgun (WGS) entry which is preliminary data.</text>
</comment>
<protein>
    <submittedName>
        <fullName evidence="1">Uncharacterized protein</fullName>
    </submittedName>
</protein>
<dbReference type="Proteomes" id="UP000886595">
    <property type="component" value="Unassembled WGS sequence"/>
</dbReference>
<gene>
    <name evidence="1" type="ORF">Bca52824_074468</name>
</gene>
<dbReference type="AlphaFoldDB" id="A0A8X7PT58"/>
<organism evidence="1 2">
    <name type="scientific">Brassica carinata</name>
    <name type="common">Ethiopian mustard</name>
    <name type="synonym">Abyssinian cabbage</name>
    <dbReference type="NCBI Taxonomy" id="52824"/>
    <lineage>
        <taxon>Eukaryota</taxon>
        <taxon>Viridiplantae</taxon>
        <taxon>Streptophyta</taxon>
        <taxon>Embryophyta</taxon>
        <taxon>Tracheophyta</taxon>
        <taxon>Spermatophyta</taxon>
        <taxon>Magnoliopsida</taxon>
        <taxon>eudicotyledons</taxon>
        <taxon>Gunneridae</taxon>
        <taxon>Pentapetalae</taxon>
        <taxon>rosids</taxon>
        <taxon>malvids</taxon>
        <taxon>Brassicales</taxon>
        <taxon>Brassicaceae</taxon>
        <taxon>Brassiceae</taxon>
        <taxon>Brassica</taxon>
    </lineage>
</organism>
<accession>A0A8X7PT58</accession>
<sequence>MIDLAEVWPTICANVCLPPAGKAAGSLVPWILWSLWKERNKFVFEGFSCSAEDTLSKAITLAREWCSSKEQSSSTKPTRSSICLQPPRGTVTVRSDAAWSPNGTNAGLGIFVLTPAGTRSTSTSVTHDAVRVGLGSTDQSYLRCNLSA</sequence>
<dbReference type="EMBL" id="JAAMPC010000015">
    <property type="protein sequence ID" value="KAG2255174.1"/>
    <property type="molecule type" value="Genomic_DNA"/>
</dbReference>
<proteinExistence type="predicted"/>
<name>A0A8X7PT58_BRACI</name>
<reference evidence="1 2" key="1">
    <citation type="submission" date="2020-02" db="EMBL/GenBank/DDBJ databases">
        <authorList>
            <person name="Ma Q."/>
            <person name="Huang Y."/>
            <person name="Song X."/>
            <person name="Pei D."/>
        </authorList>
    </citation>
    <scope>NUCLEOTIDE SEQUENCE [LARGE SCALE GENOMIC DNA]</scope>
    <source>
        <strain evidence="1">Sxm20200214</strain>
        <tissue evidence="1">Leaf</tissue>
    </source>
</reference>
<evidence type="ECO:0000313" key="2">
    <source>
        <dbReference type="Proteomes" id="UP000886595"/>
    </source>
</evidence>